<sequence>MEELTVSPDDSQREGIARRQPRSYRIVDWSLVPEDLVDAVRAGNYPPRAPRSIESRLSRFLIRVFFHDKSVENTVRSAITVTEWPSEPTTTQRRLMDLVIDAEDAVDQLEADLGSRLTVIRHYPETDLRRDLEAIGVAAYRLLPPAGSRVQAPVTRSTIDGEAELARRVEALSRFCVAAVRENPFAAA</sequence>
<protein>
    <recommendedName>
        <fullName evidence="3">RES domain-containing protein</fullName>
    </recommendedName>
</protein>
<dbReference type="EMBL" id="JAPWIS010000049">
    <property type="protein sequence ID" value="MCZ4590427.1"/>
    <property type="molecule type" value="Genomic_DNA"/>
</dbReference>
<evidence type="ECO:0000313" key="2">
    <source>
        <dbReference type="Proteomes" id="UP001066327"/>
    </source>
</evidence>
<reference evidence="1" key="1">
    <citation type="submission" date="2022-12" db="EMBL/GenBank/DDBJ databases">
        <authorList>
            <person name="Krivoruchko A.V."/>
            <person name="Elkin A."/>
        </authorList>
    </citation>
    <scope>NUCLEOTIDE SEQUENCE</scope>
    <source>
        <strain evidence="1">IEGM 249</strain>
    </source>
</reference>
<accession>A0ABT4NVJ0</accession>
<evidence type="ECO:0008006" key="3">
    <source>
        <dbReference type="Google" id="ProtNLM"/>
    </source>
</evidence>
<proteinExistence type="predicted"/>
<name>A0ABT4NVJ0_RHOOP</name>
<keyword evidence="2" id="KW-1185">Reference proteome</keyword>
<evidence type="ECO:0000313" key="1">
    <source>
        <dbReference type="EMBL" id="MCZ4590427.1"/>
    </source>
</evidence>
<gene>
    <name evidence="1" type="ORF">O4328_43600</name>
</gene>
<dbReference type="Proteomes" id="UP001066327">
    <property type="component" value="Unassembled WGS sequence"/>
</dbReference>
<comment type="caution">
    <text evidence="1">The sequence shown here is derived from an EMBL/GenBank/DDBJ whole genome shotgun (WGS) entry which is preliminary data.</text>
</comment>
<organism evidence="1 2">
    <name type="scientific">Rhodococcus opacus</name>
    <name type="common">Nocardia opaca</name>
    <dbReference type="NCBI Taxonomy" id="37919"/>
    <lineage>
        <taxon>Bacteria</taxon>
        <taxon>Bacillati</taxon>
        <taxon>Actinomycetota</taxon>
        <taxon>Actinomycetes</taxon>
        <taxon>Mycobacteriales</taxon>
        <taxon>Nocardiaceae</taxon>
        <taxon>Rhodococcus</taxon>
    </lineage>
</organism>
<dbReference type="RefSeq" id="WP_269593032.1">
    <property type="nucleotide sequence ID" value="NZ_CP130954.1"/>
</dbReference>